<dbReference type="EMBL" id="SAXA01000012">
    <property type="protein sequence ID" value="RXQ91012.1"/>
    <property type="molecule type" value="Genomic_DNA"/>
</dbReference>
<comment type="caution">
    <text evidence="1">The sequence shown here is derived from an EMBL/GenBank/DDBJ whole genome shotgun (WGS) entry which is preliminary data.</text>
</comment>
<reference evidence="1 2" key="1">
    <citation type="submission" date="2019-01" db="EMBL/GenBank/DDBJ databases">
        <title>Ancylomarina salipaludis sp. nov., isolated from a salt marsh.</title>
        <authorList>
            <person name="Yoon J.-H."/>
        </authorList>
    </citation>
    <scope>NUCLEOTIDE SEQUENCE [LARGE SCALE GENOMIC DNA]</scope>
    <source>
        <strain evidence="1 2">SHSM-M15</strain>
    </source>
</reference>
<dbReference type="Proteomes" id="UP000289703">
    <property type="component" value="Unassembled WGS sequence"/>
</dbReference>
<keyword evidence="2" id="KW-1185">Reference proteome</keyword>
<evidence type="ECO:0000313" key="1">
    <source>
        <dbReference type="EMBL" id="RXQ91012.1"/>
    </source>
</evidence>
<dbReference type="AlphaFoldDB" id="A0A4Q1JKJ2"/>
<name>A0A4Q1JKJ2_9BACT</name>
<sequence>MTNFDNSFIKAIVDQLKLRLNRSLTKSELDAFSIKRSGIAYEMIMDFISDEQKSKLEIEKYVEAVVEENYK</sequence>
<dbReference type="RefSeq" id="WP_129255113.1">
    <property type="nucleotide sequence ID" value="NZ_SAXA01000012.1"/>
</dbReference>
<protein>
    <submittedName>
        <fullName evidence="1">Uncharacterized protein</fullName>
    </submittedName>
</protein>
<organism evidence="1 2">
    <name type="scientific">Ancylomarina salipaludis</name>
    <dbReference type="NCBI Taxonomy" id="2501299"/>
    <lineage>
        <taxon>Bacteria</taxon>
        <taxon>Pseudomonadati</taxon>
        <taxon>Bacteroidota</taxon>
        <taxon>Bacteroidia</taxon>
        <taxon>Marinilabiliales</taxon>
        <taxon>Marinifilaceae</taxon>
        <taxon>Ancylomarina</taxon>
    </lineage>
</organism>
<accession>A0A4Q1JKJ2</accession>
<gene>
    <name evidence="1" type="ORF">EO244_12985</name>
</gene>
<evidence type="ECO:0000313" key="2">
    <source>
        <dbReference type="Proteomes" id="UP000289703"/>
    </source>
</evidence>
<proteinExistence type="predicted"/>